<feature type="compositionally biased region" description="Polar residues" evidence="1">
    <location>
        <begin position="1"/>
        <end position="11"/>
    </location>
</feature>
<feature type="region of interest" description="Disordered" evidence="1">
    <location>
        <begin position="1"/>
        <end position="31"/>
    </location>
</feature>
<accession>A0A7R9K1W4</accession>
<protein>
    <submittedName>
        <fullName evidence="2">Uncharacterized protein</fullName>
    </submittedName>
</protein>
<gene>
    <name evidence="2" type="ORF">TGEB3V08_LOCUS7570</name>
</gene>
<dbReference type="AlphaFoldDB" id="A0A7R9K1W4"/>
<evidence type="ECO:0000313" key="2">
    <source>
        <dbReference type="EMBL" id="CAD7600180.1"/>
    </source>
</evidence>
<organism evidence="2">
    <name type="scientific">Timema genevievae</name>
    <name type="common">Walking stick</name>
    <dbReference type="NCBI Taxonomy" id="629358"/>
    <lineage>
        <taxon>Eukaryota</taxon>
        <taxon>Metazoa</taxon>
        <taxon>Ecdysozoa</taxon>
        <taxon>Arthropoda</taxon>
        <taxon>Hexapoda</taxon>
        <taxon>Insecta</taxon>
        <taxon>Pterygota</taxon>
        <taxon>Neoptera</taxon>
        <taxon>Polyneoptera</taxon>
        <taxon>Phasmatodea</taxon>
        <taxon>Timematodea</taxon>
        <taxon>Timematoidea</taxon>
        <taxon>Timematidae</taxon>
        <taxon>Timema</taxon>
    </lineage>
</organism>
<name>A0A7R9K1W4_TIMGE</name>
<evidence type="ECO:0000256" key="1">
    <source>
        <dbReference type="SAM" id="MobiDB-lite"/>
    </source>
</evidence>
<proteinExistence type="predicted"/>
<dbReference type="EMBL" id="OE842484">
    <property type="protein sequence ID" value="CAD7600180.1"/>
    <property type="molecule type" value="Genomic_DNA"/>
</dbReference>
<sequence length="156" mass="17370">MNQVFAETSNFAKGPGTPEASATFNEEDNSSSRKFKVQGNFTYYDTKDETMDCVPKHLGQAYSAPPTWGGPNERRFHLLQVKLAEDKLKVSLFSLSVTTMPERPPPLSVVGEAASPVLLGPWHHQHRVFTWECKLILQQRASPNLDPVFLPPSATT</sequence>
<reference evidence="2" key="1">
    <citation type="submission" date="2020-11" db="EMBL/GenBank/DDBJ databases">
        <authorList>
            <person name="Tran Van P."/>
        </authorList>
    </citation>
    <scope>NUCLEOTIDE SEQUENCE</scope>
</reference>